<name>A0A0K2V039_LEPSM</name>
<proteinExistence type="predicted"/>
<reference evidence="1" key="1">
    <citation type="submission" date="2014-05" db="EMBL/GenBank/DDBJ databases">
        <authorList>
            <person name="Chronopoulou M."/>
        </authorList>
    </citation>
    <scope>NUCLEOTIDE SEQUENCE</scope>
    <source>
        <tissue evidence="1">Whole organism</tissue>
    </source>
</reference>
<accession>A0A0K2V039</accession>
<dbReference type="AlphaFoldDB" id="A0A0K2V039"/>
<organism evidence="1">
    <name type="scientific">Lepeophtheirus salmonis</name>
    <name type="common">Salmon louse</name>
    <name type="synonym">Caligus salmonis</name>
    <dbReference type="NCBI Taxonomy" id="72036"/>
    <lineage>
        <taxon>Eukaryota</taxon>
        <taxon>Metazoa</taxon>
        <taxon>Ecdysozoa</taxon>
        <taxon>Arthropoda</taxon>
        <taxon>Crustacea</taxon>
        <taxon>Multicrustacea</taxon>
        <taxon>Hexanauplia</taxon>
        <taxon>Copepoda</taxon>
        <taxon>Siphonostomatoida</taxon>
        <taxon>Caligidae</taxon>
        <taxon>Lepeophtheirus</taxon>
    </lineage>
</organism>
<protein>
    <submittedName>
        <fullName evidence="1">Uncharacterized protein</fullName>
    </submittedName>
</protein>
<evidence type="ECO:0000313" key="1">
    <source>
        <dbReference type="EMBL" id="CDW43868.1"/>
    </source>
</evidence>
<sequence>HRLVEEQLVLHKQVEVEEVVVVLHMRKEQMELLEQQQRQDKE</sequence>
<dbReference type="EMBL" id="HACA01026507">
    <property type="protein sequence ID" value="CDW43868.1"/>
    <property type="molecule type" value="Transcribed_RNA"/>
</dbReference>
<feature type="non-terminal residue" evidence="1">
    <location>
        <position position="1"/>
    </location>
</feature>